<evidence type="ECO:0000256" key="7">
    <source>
        <dbReference type="RuleBase" id="RU363032"/>
    </source>
</evidence>
<dbReference type="GO" id="GO:0005886">
    <property type="term" value="C:plasma membrane"/>
    <property type="evidence" value="ECO:0007669"/>
    <property type="project" value="UniProtKB-SubCell"/>
</dbReference>
<feature type="domain" description="ABC transmembrane type-1" evidence="8">
    <location>
        <begin position="12"/>
        <end position="198"/>
    </location>
</feature>
<feature type="transmembrane region" description="Helical" evidence="7">
    <location>
        <begin position="179"/>
        <end position="205"/>
    </location>
</feature>
<gene>
    <name evidence="9" type="ORF">GRI43_08565</name>
</gene>
<dbReference type="OrthoDB" id="8443696at2"/>
<organism evidence="9 10">
    <name type="scientific">Pontixanthobacter luteolus</name>
    <dbReference type="NCBI Taxonomy" id="295089"/>
    <lineage>
        <taxon>Bacteria</taxon>
        <taxon>Pseudomonadati</taxon>
        <taxon>Pseudomonadota</taxon>
        <taxon>Alphaproteobacteria</taxon>
        <taxon>Sphingomonadales</taxon>
        <taxon>Erythrobacteraceae</taxon>
        <taxon>Pontixanthobacter</taxon>
    </lineage>
</organism>
<name>A0A6I4V676_9SPHN</name>
<dbReference type="EMBL" id="WTYP01000002">
    <property type="protein sequence ID" value="MXP47432.1"/>
    <property type="molecule type" value="Genomic_DNA"/>
</dbReference>
<comment type="caution">
    <text evidence="9">The sequence shown here is derived from an EMBL/GenBank/DDBJ whole genome shotgun (WGS) entry which is preliminary data.</text>
</comment>
<proteinExistence type="inferred from homology"/>
<dbReference type="SUPFAM" id="SSF161098">
    <property type="entry name" value="MetI-like"/>
    <property type="match status" value="1"/>
</dbReference>
<comment type="similarity">
    <text evidence="7">Belongs to the binding-protein-dependent transport system permease family.</text>
</comment>
<accession>A0A6I4V676</accession>
<keyword evidence="4 7" id="KW-0812">Transmembrane</keyword>
<feature type="transmembrane region" description="Helical" evidence="7">
    <location>
        <begin position="49"/>
        <end position="69"/>
    </location>
</feature>
<keyword evidence="2 7" id="KW-0813">Transport</keyword>
<sequence length="219" mass="23963">MIEIIIDEWKALLIGGFISSMEILAGSLLGLAFGNLFALIAYSLPKVRALILTIVSIFAPIPVVFYLPFSISLFGFGIVQVTLLVALLSTLLFVTAAYTAFTALPRAMLDIANVYRLSSFDKFRMVLLPYAIPSLGVAFRIALAFSWVVAYIGEVKSSDGRNGLGAMTKAYVDLTNYDYAYVCAAAIAFFAIILDQLSSFTFAYFSRWQPIERGAANEV</sequence>
<evidence type="ECO:0000256" key="1">
    <source>
        <dbReference type="ARBA" id="ARBA00004651"/>
    </source>
</evidence>
<evidence type="ECO:0000313" key="9">
    <source>
        <dbReference type="EMBL" id="MXP47432.1"/>
    </source>
</evidence>
<evidence type="ECO:0000256" key="6">
    <source>
        <dbReference type="ARBA" id="ARBA00023136"/>
    </source>
</evidence>
<dbReference type="PANTHER" id="PTHR30151:SF0">
    <property type="entry name" value="ABC TRANSPORTER PERMEASE PROTEIN MJ0413-RELATED"/>
    <property type="match status" value="1"/>
</dbReference>
<dbReference type="AlphaFoldDB" id="A0A6I4V676"/>
<evidence type="ECO:0000256" key="4">
    <source>
        <dbReference type="ARBA" id="ARBA00022692"/>
    </source>
</evidence>
<dbReference type="Proteomes" id="UP000471435">
    <property type="component" value="Unassembled WGS sequence"/>
</dbReference>
<dbReference type="Gene3D" id="1.10.3720.10">
    <property type="entry name" value="MetI-like"/>
    <property type="match status" value="1"/>
</dbReference>
<dbReference type="GO" id="GO:0055085">
    <property type="term" value="P:transmembrane transport"/>
    <property type="evidence" value="ECO:0007669"/>
    <property type="project" value="InterPro"/>
</dbReference>
<dbReference type="PANTHER" id="PTHR30151">
    <property type="entry name" value="ALKANE SULFONATE ABC TRANSPORTER-RELATED, MEMBRANE SUBUNIT"/>
    <property type="match status" value="1"/>
</dbReference>
<evidence type="ECO:0000313" key="10">
    <source>
        <dbReference type="Proteomes" id="UP000471435"/>
    </source>
</evidence>
<dbReference type="CDD" id="cd06261">
    <property type="entry name" value="TM_PBP2"/>
    <property type="match status" value="1"/>
</dbReference>
<keyword evidence="6 7" id="KW-0472">Membrane</keyword>
<feature type="transmembrane region" description="Helical" evidence="7">
    <location>
        <begin position="23"/>
        <end position="42"/>
    </location>
</feature>
<protein>
    <submittedName>
        <fullName evidence="9">ABC transporter permease subunit</fullName>
    </submittedName>
</protein>
<evidence type="ECO:0000259" key="8">
    <source>
        <dbReference type="PROSITE" id="PS50928"/>
    </source>
</evidence>
<dbReference type="RefSeq" id="WP_160730732.1">
    <property type="nucleotide sequence ID" value="NZ_WTYP01000002.1"/>
</dbReference>
<dbReference type="PROSITE" id="PS50928">
    <property type="entry name" value="ABC_TM1"/>
    <property type="match status" value="1"/>
</dbReference>
<evidence type="ECO:0000256" key="3">
    <source>
        <dbReference type="ARBA" id="ARBA00022475"/>
    </source>
</evidence>
<dbReference type="InterPro" id="IPR000515">
    <property type="entry name" value="MetI-like"/>
</dbReference>
<feature type="transmembrane region" description="Helical" evidence="7">
    <location>
        <begin position="81"/>
        <end position="104"/>
    </location>
</feature>
<evidence type="ECO:0000256" key="5">
    <source>
        <dbReference type="ARBA" id="ARBA00022989"/>
    </source>
</evidence>
<feature type="transmembrane region" description="Helical" evidence="7">
    <location>
        <begin position="125"/>
        <end position="152"/>
    </location>
</feature>
<comment type="subcellular location">
    <subcellularLocation>
        <location evidence="1 7">Cell membrane</location>
        <topology evidence="1 7">Multi-pass membrane protein</topology>
    </subcellularLocation>
</comment>
<keyword evidence="3" id="KW-1003">Cell membrane</keyword>
<dbReference type="InterPro" id="IPR035906">
    <property type="entry name" value="MetI-like_sf"/>
</dbReference>
<reference evidence="9 10" key="1">
    <citation type="submission" date="2019-12" db="EMBL/GenBank/DDBJ databases">
        <title>Genomic-based taxomic classification of the family Erythrobacteraceae.</title>
        <authorList>
            <person name="Xu L."/>
        </authorList>
    </citation>
    <scope>NUCLEOTIDE SEQUENCE [LARGE SCALE GENOMIC DNA]</scope>
    <source>
        <strain evidence="9 10">SW-109</strain>
    </source>
</reference>
<keyword evidence="5 7" id="KW-1133">Transmembrane helix</keyword>
<evidence type="ECO:0000256" key="2">
    <source>
        <dbReference type="ARBA" id="ARBA00022448"/>
    </source>
</evidence>
<dbReference type="Pfam" id="PF00528">
    <property type="entry name" value="BPD_transp_1"/>
    <property type="match status" value="1"/>
</dbReference>
<keyword evidence="10" id="KW-1185">Reference proteome</keyword>